<keyword evidence="3" id="KW-0808">Transferase</keyword>
<dbReference type="InterPro" id="IPR051549">
    <property type="entry name" value="PEP_Utilizing_Enz"/>
</dbReference>
<dbReference type="Gene3D" id="3.30.470.20">
    <property type="entry name" value="ATP-grasp fold, B domain"/>
    <property type="match status" value="1"/>
</dbReference>
<dbReference type="NCBIfam" id="NF004877">
    <property type="entry name" value="PRK06241.1-2"/>
    <property type="match status" value="1"/>
</dbReference>
<keyword evidence="4" id="KW-1185">Reference proteome</keyword>
<organism evidence="3 4">
    <name type="scientific">Laceyella putida</name>
    <dbReference type="NCBI Taxonomy" id="110101"/>
    <lineage>
        <taxon>Bacteria</taxon>
        <taxon>Bacillati</taxon>
        <taxon>Bacillota</taxon>
        <taxon>Bacilli</taxon>
        <taxon>Bacillales</taxon>
        <taxon>Thermoactinomycetaceae</taxon>
        <taxon>Laceyella</taxon>
    </lineage>
</organism>
<dbReference type="EMBL" id="JBHTBW010000021">
    <property type="protein sequence ID" value="MFC7441291.1"/>
    <property type="molecule type" value="Genomic_DNA"/>
</dbReference>
<evidence type="ECO:0000259" key="2">
    <source>
        <dbReference type="Pfam" id="PF01326"/>
    </source>
</evidence>
<accession>A0ABW2RKK5</accession>
<dbReference type="SUPFAM" id="SSF52009">
    <property type="entry name" value="Phosphohistidine domain"/>
    <property type="match status" value="1"/>
</dbReference>
<dbReference type="PANTHER" id="PTHR43615:SF1">
    <property type="entry name" value="PPDK_N DOMAIN-CONTAINING PROTEIN"/>
    <property type="match status" value="1"/>
</dbReference>
<name>A0ABW2RKK5_9BACL</name>
<sequence>MVQYVLNFNEIDKTSLPYVGGKGANLGEMSKAGFPIPKGFCVTTAAYRSFIETSSEMDELFNLLDQLDPNQLDHLQQLGKRIRDHLESLSMPDDIRSAILQAWKETGAEAAYAIRSSATAEDLPTASFAGQQDTYLNVKGEDQLLQAIQKCWASLFTDRAISYRMKNEFAHRSVYLSVVVQQMVFPEVSGIMFTADPVTGHRNTISIDASFGLGEALVSGLVSADLYQVCSGKIVKKQVAEKKIAIYALPEGGTITQDVPPDKQKEQALSDEKIVELAKLGEQIEHHYGSEQDIEWGLAGGKLFILQSRPITSLYPLPPIQDDSKIHFFISFGHQQMMTEAMKPLAISIWRTLFPFGKRKFSAQSDAMLAAGGRLFIDLTELLYWKPARKIIPIALSNIDELISNASIQFMQREQFQKEAVPNKQVSKKARQFVKLVLTNIIKNILFRDPSQSIHLCDEYMERLVQKSKEEMAQVSGADRIKWIQESAGKLLPTLFQELFHYPVSGILAFKLIQHCANRWLGDDREVHLLNKSLAGNVTSEMGLALGDLADIARKYPEVVEYLKSAENHSFCQGLGQLPGGDIFRKEFARFINQYGMRCPGEIDITKPRWREAPTMLVPSIVSHIQNLKPGEHRERFKQGKIEAEQAVQSLLKRVRMTSGGLLKQRWMSRLITVFRGNMGAREHPKYIMVWHLDLYKQAILEEANQLVDKGVLNHPTDVFYLTLDEIRMILEDRFAEDVHELIDQRKKDYERYQKLAPPRVMTSEGEVITGRRGDSQAPAGALVGTPVSPGVVEGYARVVLNPDKANLHPGEILIAPFTDPGWTTLFHSSKALVMEVGGLMTHGAVVAREYGIPAVVGVDEATKKIKDGQYIRVDGTLGYVQILDAEKNA</sequence>
<feature type="domain" description="Pyruvate phosphate dikinase AMP/ATP-binding" evidence="2">
    <location>
        <begin position="17"/>
        <end position="313"/>
    </location>
</feature>
<comment type="caution">
    <text evidence="3">The sequence shown here is derived from an EMBL/GenBank/DDBJ whole genome shotgun (WGS) entry which is preliminary data.</text>
</comment>
<dbReference type="InterPro" id="IPR013815">
    <property type="entry name" value="ATP_grasp_subdomain_1"/>
</dbReference>
<dbReference type="PANTHER" id="PTHR43615">
    <property type="entry name" value="PHOSPHOENOLPYRUVATE SYNTHASE-RELATED"/>
    <property type="match status" value="1"/>
</dbReference>
<dbReference type="NCBIfam" id="NF004878">
    <property type="entry name" value="PRK06241.1-3"/>
    <property type="match status" value="1"/>
</dbReference>
<dbReference type="EC" id="2.7.9.2" evidence="3"/>
<dbReference type="Pfam" id="PF00391">
    <property type="entry name" value="PEP-utilizers"/>
    <property type="match status" value="1"/>
</dbReference>
<dbReference type="NCBIfam" id="NF004879">
    <property type="entry name" value="PRK06241.1-4"/>
    <property type="match status" value="1"/>
</dbReference>
<gene>
    <name evidence="3" type="primary">ppsA</name>
    <name evidence="3" type="ORF">ACFQNG_08980</name>
</gene>
<dbReference type="Gene3D" id="3.50.30.10">
    <property type="entry name" value="Phosphohistidine domain"/>
    <property type="match status" value="1"/>
</dbReference>
<dbReference type="Proteomes" id="UP001596500">
    <property type="component" value="Unassembled WGS sequence"/>
</dbReference>
<reference evidence="4" key="1">
    <citation type="journal article" date="2019" name="Int. J. Syst. Evol. Microbiol.">
        <title>The Global Catalogue of Microorganisms (GCM) 10K type strain sequencing project: providing services to taxonomists for standard genome sequencing and annotation.</title>
        <authorList>
            <consortium name="The Broad Institute Genomics Platform"/>
            <consortium name="The Broad Institute Genome Sequencing Center for Infectious Disease"/>
            <person name="Wu L."/>
            <person name="Ma J."/>
        </authorList>
    </citation>
    <scope>NUCLEOTIDE SEQUENCE [LARGE SCALE GENOMIC DNA]</scope>
    <source>
        <strain evidence="4">CGMCC 1.12942</strain>
    </source>
</reference>
<protein>
    <submittedName>
        <fullName evidence="3">Phosphoenolpyruvate synthase</fullName>
        <ecNumber evidence="3">2.7.9.2</ecNumber>
    </submittedName>
</protein>
<dbReference type="GO" id="GO:0008986">
    <property type="term" value="F:pyruvate, water dikinase activity"/>
    <property type="evidence" value="ECO:0007669"/>
    <property type="project" value="UniProtKB-EC"/>
</dbReference>
<evidence type="ECO:0000313" key="3">
    <source>
        <dbReference type="EMBL" id="MFC7441291.1"/>
    </source>
</evidence>
<evidence type="ECO:0000313" key="4">
    <source>
        <dbReference type="Proteomes" id="UP001596500"/>
    </source>
</evidence>
<dbReference type="Pfam" id="PF01326">
    <property type="entry name" value="PPDK_N"/>
    <property type="match status" value="1"/>
</dbReference>
<dbReference type="InterPro" id="IPR036637">
    <property type="entry name" value="Phosphohistidine_dom_sf"/>
</dbReference>
<dbReference type="RefSeq" id="WP_379864582.1">
    <property type="nucleotide sequence ID" value="NZ_JBHTBW010000021.1"/>
</dbReference>
<dbReference type="InterPro" id="IPR008279">
    <property type="entry name" value="PEP-util_enz_mobile_dom"/>
</dbReference>
<dbReference type="SUPFAM" id="SSF56059">
    <property type="entry name" value="Glutathione synthetase ATP-binding domain-like"/>
    <property type="match status" value="1"/>
</dbReference>
<feature type="domain" description="PEP-utilising enzyme mobile" evidence="1">
    <location>
        <begin position="809"/>
        <end position="879"/>
    </location>
</feature>
<evidence type="ECO:0000259" key="1">
    <source>
        <dbReference type="Pfam" id="PF00391"/>
    </source>
</evidence>
<dbReference type="Gene3D" id="3.30.1490.20">
    <property type="entry name" value="ATP-grasp fold, A domain"/>
    <property type="match status" value="1"/>
</dbReference>
<proteinExistence type="predicted"/>
<dbReference type="InterPro" id="IPR002192">
    <property type="entry name" value="PPDK_AMP/ATP-bd"/>
</dbReference>